<keyword evidence="11" id="KW-0472">Membrane</keyword>
<evidence type="ECO:0000256" key="1">
    <source>
        <dbReference type="ARBA" id="ARBA00004651"/>
    </source>
</evidence>
<comment type="catalytic activity">
    <reaction evidence="14">
        <text>a very long-chain fatty acid + ATP + CoA = a very long-chain fatty acyl-CoA + AMP + diphosphate</text>
        <dbReference type="Rhea" id="RHEA:54536"/>
        <dbReference type="ChEBI" id="CHEBI:30616"/>
        <dbReference type="ChEBI" id="CHEBI:33019"/>
        <dbReference type="ChEBI" id="CHEBI:57287"/>
        <dbReference type="ChEBI" id="CHEBI:58950"/>
        <dbReference type="ChEBI" id="CHEBI:138261"/>
        <dbReference type="ChEBI" id="CHEBI:456215"/>
    </reaction>
</comment>
<comment type="subcellular location">
    <subcellularLocation>
        <location evidence="1">Cell membrane</location>
        <topology evidence="1">Multi-pass membrane protein</topology>
    </subcellularLocation>
    <subcellularLocation>
        <location evidence="13">Peroxisome membrane</location>
    </subcellularLocation>
</comment>
<name>A0AAV1TTI0_9STRA</name>
<keyword evidence="10" id="KW-0445">Lipid transport</keyword>
<evidence type="ECO:0000313" key="20">
    <source>
        <dbReference type="Proteomes" id="UP001162060"/>
    </source>
</evidence>
<comment type="caution">
    <text evidence="19">The sequence shown here is derived from an EMBL/GenBank/DDBJ whole genome shotgun (WGS) entry which is preliminary data.</text>
</comment>
<dbReference type="SUPFAM" id="SSF56801">
    <property type="entry name" value="Acetyl-CoA synthetase-like"/>
    <property type="match status" value="1"/>
</dbReference>
<dbReference type="EMBL" id="CAKLBY020000087">
    <property type="protein sequence ID" value="CAK7925666.1"/>
    <property type="molecule type" value="Genomic_DNA"/>
</dbReference>
<dbReference type="InterPro" id="IPR042099">
    <property type="entry name" value="ANL_N_sf"/>
</dbReference>
<sequence length="674" mass="75157">MGSDPPLRDGLSLLPSVTNAWTRVSSALCSRLPIKLDAPSTSLSALVPSKFLAVASAAALGYYVDQKLLLSSDLCQAGIQAVALLQAKRYARNGTLVPDLFEQSVAKWPHKSCLQLGSRVLSFQQADEVVNRVAHWGLHHGLQVGQTVALLMENRLEYVLVWLGLAKIGVVTALLNTNLPPNGLVHCATIADAKWMIVGEELAANLRHVEEHLPHVAYYIYGNGELTAEAATAFLPRAKSLDAELRTMKTEQPPQSIRKHAKMSTSDTALLIYTSGTTGLPKAARVNHFSIILRSLAIKCSMDLSMNDRLYCALPLYHTSGGNLAVGMMICTGATLCISRRFSTSKFWDEVRAYDCTVIQYIGEMCRYLVNEPVKANDKENHVRAAFGDGLRPDVWAPFQDRFGIPSVYEFYGSTEGPMSMLNACTSKADQGHLGRRGFVINALTGVAIVKYAVEKDDYVRTKSGFLQRCATNETGELIVKVDQTDLVRGFQGYYRNKRESSKKVLTDVFKKGDMYFRTGDLFREDERHCWHFVDRVGDTFRWKGENVATNEVQEAVSKFPGLSEICVYGVEVPGRDGRACTAAMVFDEELFDFRAFAQFVKQRLPSYAMPLFLRKLLTMSVTGTMKQEKAKLRKEGMNPSKVSDRLWVLNRDKDNYELLTSESYHQMVTTSRL</sequence>
<evidence type="ECO:0000256" key="15">
    <source>
        <dbReference type="ARBA" id="ARBA00060276"/>
    </source>
</evidence>
<evidence type="ECO:0000313" key="19">
    <source>
        <dbReference type="EMBL" id="CAK7925666.1"/>
    </source>
</evidence>
<evidence type="ECO:0000256" key="14">
    <source>
        <dbReference type="ARBA" id="ARBA00051585"/>
    </source>
</evidence>
<dbReference type="GO" id="GO:0044539">
    <property type="term" value="P:long-chain fatty acid import into cell"/>
    <property type="evidence" value="ECO:0007669"/>
    <property type="project" value="TreeGrafter"/>
</dbReference>
<evidence type="ECO:0000256" key="11">
    <source>
        <dbReference type="ARBA" id="ARBA00023136"/>
    </source>
</evidence>
<comment type="function">
    <text evidence="15">Acyl-CoA synthetase required for both the import of long chain fatty acids (LCFAs) (C14-C18) and the activation very long chain fatty acids (VLCFAs) (C20-C26) by esterification of the fatty acids into metabolically active CoA-thioesters for subsequent degradation or incorporation into phospholipids. The transport and fatty acyl-CoA synthetase activities are genetically separable and are thus independent activities. Esterifies VLCFAs in the peroxisome matrix. The VLCFAs are actively transported into peroxisomes by a PXA1-PXA2 heterodimeric transporter in the peroxisomal membrane.</text>
</comment>
<evidence type="ECO:0000256" key="3">
    <source>
        <dbReference type="ARBA" id="ARBA00022448"/>
    </source>
</evidence>
<dbReference type="PANTHER" id="PTHR43107">
    <property type="entry name" value="LONG-CHAIN FATTY ACID TRANSPORT PROTEIN"/>
    <property type="match status" value="1"/>
</dbReference>
<proteinExistence type="inferred from homology"/>
<keyword evidence="5" id="KW-0436">Ligase</keyword>
<dbReference type="Gene3D" id="3.30.300.30">
    <property type="match status" value="1"/>
</dbReference>
<dbReference type="InterPro" id="IPR000873">
    <property type="entry name" value="AMP-dep_synth/lig_dom"/>
</dbReference>
<evidence type="ECO:0000256" key="16">
    <source>
        <dbReference type="ARBA" id="ARBA00068795"/>
    </source>
</evidence>
<keyword evidence="3" id="KW-0813">Transport</keyword>
<evidence type="ECO:0000256" key="6">
    <source>
        <dbReference type="ARBA" id="ARBA00022692"/>
    </source>
</evidence>
<evidence type="ECO:0000256" key="5">
    <source>
        <dbReference type="ARBA" id="ARBA00022598"/>
    </source>
</evidence>
<evidence type="ECO:0000256" key="4">
    <source>
        <dbReference type="ARBA" id="ARBA00022475"/>
    </source>
</evidence>
<gene>
    <name evidence="19" type="ORF">PM001_LOCUS10816</name>
</gene>
<dbReference type="GO" id="GO:0004467">
    <property type="term" value="F:long-chain fatty acid-CoA ligase activity"/>
    <property type="evidence" value="ECO:0007669"/>
    <property type="project" value="TreeGrafter"/>
</dbReference>
<evidence type="ECO:0000256" key="10">
    <source>
        <dbReference type="ARBA" id="ARBA00023055"/>
    </source>
</evidence>
<dbReference type="GO" id="GO:0005524">
    <property type="term" value="F:ATP binding"/>
    <property type="evidence" value="ECO:0007669"/>
    <property type="project" value="UniProtKB-KW"/>
</dbReference>
<keyword evidence="4" id="KW-1003">Cell membrane</keyword>
<dbReference type="GO" id="GO:0005886">
    <property type="term" value="C:plasma membrane"/>
    <property type="evidence" value="ECO:0007669"/>
    <property type="project" value="UniProtKB-SubCell"/>
</dbReference>
<feature type="domain" description="AMP-dependent synthetase/ligase" evidence="18">
    <location>
        <begin position="101"/>
        <end position="481"/>
    </location>
</feature>
<keyword evidence="6" id="KW-0812">Transmembrane</keyword>
<dbReference type="GO" id="GO:0005778">
    <property type="term" value="C:peroxisomal membrane"/>
    <property type="evidence" value="ECO:0007669"/>
    <property type="project" value="UniProtKB-SubCell"/>
</dbReference>
<keyword evidence="12" id="KW-0576">Peroxisome</keyword>
<keyword evidence="8" id="KW-0067">ATP-binding</keyword>
<dbReference type="AlphaFoldDB" id="A0AAV1TTI0"/>
<organism evidence="19 20">
    <name type="scientific">Peronospora matthiolae</name>
    <dbReference type="NCBI Taxonomy" id="2874970"/>
    <lineage>
        <taxon>Eukaryota</taxon>
        <taxon>Sar</taxon>
        <taxon>Stramenopiles</taxon>
        <taxon>Oomycota</taxon>
        <taxon>Peronosporomycetes</taxon>
        <taxon>Peronosporales</taxon>
        <taxon>Peronosporaceae</taxon>
        <taxon>Peronospora</taxon>
    </lineage>
</organism>
<evidence type="ECO:0000256" key="12">
    <source>
        <dbReference type="ARBA" id="ARBA00023140"/>
    </source>
</evidence>
<dbReference type="Pfam" id="PF00501">
    <property type="entry name" value="AMP-binding"/>
    <property type="match status" value="1"/>
</dbReference>
<keyword evidence="7" id="KW-0547">Nucleotide-binding</keyword>
<evidence type="ECO:0000259" key="18">
    <source>
        <dbReference type="Pfam" id="PF00501"/>
    </source>
</evidence>
<evidence type="ECO:0000256" key="13">
    <source>
        <dbReference type="ARBA" id="ARBA00046271"/>
    </source>
</evidence>
<keyword evidence="9" id="KW-1133">Transmembrane helix</keyword>
<dbReference type="NCBIfam" id="NF006134">
    <property type="entry name" value="PRK08279.1"/>
    <property type="match status" value="1"/>
</dbReference>
<accession>A0AAV1TTI0</accession>
<evidence type="ECO:0000256" key="7">
    <source>
        <dbReference type="ARBA" id="ARBA00022741"/>
    </source>
</evidence>
<dbReference type="PANTHER" id="PTHR43107:SF15">
    <property type="entry name" value="FATTY ACID TRANSPORT PROTEIN 3, ISOFORM A"/>
    <property type="match status" value="1"/>
</dbReference>
<dbReference type="FunFam" id="3.40.50.12780:FF:000019">
    <property type="entry name" value="Long-chain fatty acid transporter"/>
    <property type="match status" value="1"/>
</dbReference>
<dbReference type="FunFam" id="3.30.300.30:FF:000020">
    <property type="entry name" value="Long-chain fatty acid transporter"/>
    <property type="match status" value="1"/>
</dbReference>
<dbReference type="Gene3D" id="3.40.50.12780">
    <property type="entry name" value="N-terminal domain of ligase-like"/>
    <property type="match status" value="1"/>
</dbReference>
<dbReference type="PROSITE" id="PS00455">
    <property type="entry name" value="AMP_BINDING"/>
    <property type="match status" value="1"/>
</dbReference>
<comment type="similarity">
    <text evidence="2">Belongs to the ATP-dependent AMP-binding enzyme family.</text>
</comment>
<evidence type="ECO:0000256" key="8">
    <source>
        <dbReference type="ARBA" id="ARBA00022840"/>
    </source>
</evidence>
<dbReference type="GO" id="GO:0005324">
    <property type="term" value="F:long-chain fatty acid transmembrane transporter activity"/>
    <property type="evidence" value="ECO:0007669"/>
    <property type="project" value="TreeGrafter"/>
</dbReference>
<dbReference type="InterPro" id="IPR045851">
    <property type="entry name" value="AMP-bd_C_sf"/>
</dbReference>
<dbReference type="Proteomes" id="UP001162060">
    <property type="component" value="Unassembled WGS sequence"/>
</dbReference>
<reference evidence="19" key="1">
    <citation type="submission" date="2024-01" db="EMBL/GenBank/DDBJ databases">
        <authorList>
            <person name="Webb A."/>
        </authorList>
    </citation>
    <scope>NUCLEOTIDE SEQUENCE</scope>
    <source>
        <strain evidence="19">Pm1</strain>
    </source>
</reference>
<evidence type="ECO:0000256" key="17">
    <source>
        <dbReference type="ARBA" id="ARBA00078285"/>
    </source>
</evidence>
<evidence type="ECO:0000256" key="2">
    <source>
        <dbReference type="ARBA" id="ARBA00006432"/>
    </source>
</evidence>
<protein>
    <recommendedName>
        <fullName evidence="16">Very long-chain fatty acid transport protein</fullName>
    </recommendedName>
    <alternativeName>
        <fullName evidence="17">Very-long-chain acyl-CoA synthetase</fullName>
    </alternativeName>
</protein>
<dbReference type="InterPro" id="IPR020845">
    <property type="entry name" value="AMP-binding_CS"/>
</dbReference>
<evidence type="ECO:0000256" key="9">
    <source>
        <dbReference type="ARBA" id="ARBA00022989"/>
    </source>
</evidence>